<evidence type="ECO:0000256" key="2">
    <source>
        <dbReference type="ARBA" id="ARBA00022485"/>
    </source>
</evidence>
<comment type="cofactor">
    <cofactor evidence="1">
        <name>[4Fe-4S] cluster</name>
        <dbReference type="ChEBI" id="CHEBI:49883"/>
    </cofactor>
</comment>
<evidence type="ECO:0000256" key="1">
    <source>
        <dbReference type="ARBA" id="ARBA00001966"/>
    </source>
</evidence>
<dbReference type="Pfam" id="PF04551">
    <property type="entry name" value="GcpE"/>
    <property type="match status" value="1"/>
</dbReference>
<accession>A0ABP7CFR9</accession>
<keyword evidence="2" id="KW-0004">4Fe-4S</keyword>
<evidence type="ECO:0000259" key="3">
    <source>
        <dbReference type="Pfam" id="PF04551"/>
    </source>
</evidence>
<sequence>MAKSKILFIADIRFQPRYVFAVIDAGRVGVRVHPGDIEKSGDKVRETAAAARDRGTPIRIGVNAGSFNLRLLPKHGRGTPEALVESALWEASLFAEHDLHDIKNSVKHHDPQEHKIVETLLAHTTRLAEQADAESAGTGAVVNSTAVDQSPLTSAHSNTHSPQGSAVCGCRYIASCPDAGLTRCR</sequence>
<dbReference type="InterPro" id="IPR058578">
    <property type="entry name" value="IspG_TIM"/>
</dbReference>
<keyword evidence="2" id="KW-0408">Iron</keyword>
<proteinExistence type="predicted"/>
<reference evidence="5" key="1">
    <citation type="journal article" date="2019" name="Int. J. Syst. Evol. Microbiol.">
        <title>The Global Catalogue of Microorganisms (GCM) 10K type strain sequencing project: providing services to taxonomists for standard genome sequencing and annotation.</title>
        <authorList>
            <consortium name="The Broad Institute Genomics Platform"/>
            <consortium name="The Broad Institute Genome Sequencing Center for Infectious Disease"/>
            <person name="Wu L."/>
            <person name="Ma J."/>
        </authorList>
    </citation>
    <scope>NUCLEOTIDE SEQUENCE [LARGE SCALE GENOMIC DNA]</scope>
    <source>
        <strain evidence="5">JCM 17494</strain>
    </source>
</reference>
<comment type="caution">
    <text evidence="4">The sequence shown here is derived from an EMBL/GenBank/DDBJ whole genome shotgun (WGS) entry which is preliminary data.</text>
</comment>
<keyword evidence="5" id="KW-1185">Reference proteome</keyword>
<protein>
    <recommendedName>
        <fullName evidence="3">IspG TIM-barrel domain-containing protein</fullName>
    </recommendedName>
</protein>
<evidence type="ECO:0000313" key="4">
    <source>
        <dbReference type="EMBL" id="GAA3688472.1"/>
    </source>
</evidence>
<keyword evidence="2" id="KW-0479">Metal-binding</keyword>
<name>A0ABP7CFR9_9PSEU</name>
<dbReference type="PANTHER" id="PTHR30454:SF0">
    <property type="entry name" value="4-HYDROXY-3-METHYLBUT-2-EN-1-YL DIPHOSPHATE SYNTHASE (FERREDOXIN), CHLOROPLASTIC"/>
    <property type="match status" value="1"/>
</dbReference>
<feature type="domain" description="IspG TIM-barrel" evidence="3">
    <location>
        <begin position="3"/>
        <end position="125"/>
    </location>
</feature>
<dbReference type="Proteomes" id="UP001500711">
    <property type="component" value="Unassembled WGS sequence"/>
</dbReference>
<gene>
    <name evidence="4" type="ORF">GCM10022267_89020</name>
</gene>
<dbReference type="PANTHER" id="PTHR30454">
    <property type="entry name" value="4-HYDROXY-3-METHYLBUT-2-EN-1-YL DIPHOSPHATE SYNTHASE"/>
    <property type="match status" value="1"/>
</dbReference>
<dbReference type="InterPro" id="IPR004588">
    <property type="entry name" value="IspG_bac-typ"/>
</dbReference>
<keyword evidence="2" id="KW-0411">Iron-sulfur</keyword>
<organism evidence="4 5">
    <name type="scientific">Lentzea roselyniae</name>
    <dbReference type="NCBI Taxonomy" id="531940"/>
    <lineage>
        <taxon>Bacteria</taxon>
        <taxon>Bacillati</taxon>
        <taxon>Actinomycetota</taxon>
        <taxon>Actinomycetes</taxon>
        <taxon>Pseudonocardiales</taxon>
        <taxon>Pseudonocardiaceae</taxon>
        <taxon>Lentzea</taxon>
    </lineage>
</organism>
<evidence type="ECO:0000313" key="5">
    <source>
        <dbReference type="Proteomes" id="UP001500711"/>
    </source>
</evidence>
<dbReference type="InterPro" id="IPR011005">
    <property type="entry name" value="Dihydropteroate_synth-like_sf"/>
</dbReference>
<dbReference type="EMBL" id="BAABBE010000070">
    <property type="protein sequence ID" value="GAA3688472.1"/>
    <property type="molecule type" value="Genomic_DNA"/>
</dbReference>
<dbReference type="Gene3D" id="3.20.20.20">
    <property type="entry name" value="Dihydropteroate synthase-like"/>
    <property type="match status" value="1"/>
</dbReference>